<dbReference type="InterPro" id="IPR036291">
    <property type="entry name" value="NAD(P)-bd_dom_sf"/>
</dbReference>
<keyword evidence="11" id="KW-1185">Reference proteome</keyword>
<organism evidence="10 11">
    <name type="scientific">Metschnikowia aff. pulcherrima</name>
    <dbReference type="NCBI Taxonomy" id="2163413"/>
    <lineage>
        <taxon>Eukaryota</taxon>
        <taxon>Fungi</taxon>
        <taxon>Dikarya</taxon>
        <taxon>Ascomycota</taxon>
        <taxon>Saccharomycotina</taxon>
        <taxon>Pichiomycetes</taxon>
        <taxon>Metschnikowiaceae</taxon>
        <taxon>Metschnikowia</taxon>
    </lineage>
</organism>
<protein>
    <recommendedName>
        <fullName evidence="8">3beta-hydroxysteroid 3-dehydrogenase</fullName>
        <ecNumber evidence="8">1.1.1.270</ecNumber>
    </recommendedName>
</protein>
<keyword evidence="9" id="KW-0812">Transmembrane</keyword>
<evidence type="ECO:0000256" key="2">
    <source>
        <dbReference type="ARBA" id="ARBA00022857"/>
    </source>
</evidence>
<accession>A0A4P6XRV0</accession>
<evidence type="ECO:0000256" key="1">
    <source>
        <dbReference type="ARBA" id="ARBA00022516"/>
    </source>
</evidence>
<dbReference type="GO" id="GO:0005741">
    <property type="term" value="C:mitochondrial outer membrane"/>
    <property type="evidence" value="ECO:0007669"/>
    <property type="project" value="TreeGrafter"/>
</dbReference>
<dbReference type="SUPFAM" id="SSF51735">
    <property type="entry name" value="NAD(P)-binding Rossmann-fold domains"/>
    <property type="match status" value="1"/>
</dbReference>
<keyword evidence="4" id="KW-0560">Oxidoreductase</keyword>
<dbReference type="InterPro" id="IPR051593">
    <property type="entry name" value="Ergosterol_Biosynth_ERG27"/>
</dbReference>
<dbReference type="Pfam" id="PF00106">
    <property type="entry name" value="adh_short"/>
    <property type="match status" value="1"/>
</dbReference>
<dbReference type="EC" id="1.1.1.270" evidence="8"/>
<dbReference type="Gene3D" id="3.40.50.720">
    <property type="entry name" value="NAD(P)-binding Rossmann-like Domain"/>
    <property type="match status" value="1"/>
</dbReference>
<feature type="transmembrane region" description="Helical" evidence="9">
    <location>
        <begin position="295"/>
        <end position="314"/>
    </location>
</feature>
<dbReference type="GO" id="GO:0000253">
    <property type="term" value="F:3-beta-hydroxysteroid 3-dehydrogenase (NADP+) activity"/>
    <property type="evidence" value="ECO:0007669"/>
    <property type="project" value="UniProtKB-EC"/>
</dbReference>
<dbReference type="GO" id="GO:0005789">
    <property type="term" value="C:endoplasmic reticulum membrane"/>
    <property type="evidence" value="ECO:0007669"/>
    <property type="project" value="TreeGrafter"/>
</dbReference>
<name>A0A4P6XRV0_9ASCO</name>
<dbReference type="EMBL" id="CP034458">
    <property type="protein sequence ID" value="QBM88514.1"/>
    <property type="molecule type" value="Genomic_DNA"/>
</dbReference>
<sequence>MSRNAPPDEIMMHLRAKWVHLAHSFIVYARCGLYDKVFSNFITTQFVIISSTFDMREGKVAVITGTNSNLGINIAYRLLDEIDADTNLTIVVTSRTLPRVKDVINDIKKHAREKLPHRTGFLEFDYLLVDFTNMVSILGAYYDLQKKFAHIDYIFVNAAQGCYSGIDWLAACKCIASNLLDAVTFPTYKIQRVGVKSDDGMGLIFQGNAFGPYYFMHRIRPLLAGGGRIVWISSVMSGAKYLSFNDLQLLRSHEPYEGSKRLVDLIHTGTHAALKKNHDIRSYVVHPGIFTSFSFFQYLNFVTYYGMMFLFYIARFLGSTIHNILGYTAANAPVCVALQDRRQEMKLASSCDRWGREFIDTLEIDPTGAEDVVAYMDKLVAEWDEKLKDQITPTRVP</sequence>
<comment type="similarity">
    <text evidence="7">Belongs to the short-chain dehydrogenases/reductases (SDR) family. ERG27 subfamily.</text>
</comment>
<keyword evidence="9" id="KW-1133">Transmembrane helix</keyword>
<keyword evidence="5" id="KW-0443">Lipid metabolism</keyword>
<keyword evidence="1" id="KW-0444">Lipid biosynthesis</keyword>
<reference evidence="11" key="1">
    <citation type="submission" date="2019-03" db="EMBL/GenBank/DDBJ databases">
        <title>Snf2 controls pulcherriminic acid biosynthesis and connects pigmentation and antifungal activity of the yeast Metschnikowia pulcherrima.</title>
        <authorList>
            <person name="Gore-Lloyd D."/>
            <person name="Sumann I."/>
            <person name="Brachmann A.O."/>
            <person name="Schneeberger K."/>
            <person name="Ortiz-Merino R.A."/>
            <person name="Moreno-Beltran M."/>
            <person name="Schlaefli M."/>
            <person name="Kirner P."/>
            <person name="Santos Kron A."/>
            <person name="Wolfe K.H."/>
            <person name="Piel J."/>
            <person name="Ahrens C.H."/>
            <person name="Henk D."/>
            <person name="Freimoser F.M."/>
        </authorList>
    </citation>
    <scope>NUCLEOTIDE SEQUENCE [LARGE SCALE GENOMIC DNA]</scope>
    <source>
        <strain evidence="11">APC 1.2</strain>
    </source>
</reference>
<keyword evidence="9" id="KW-0472">Membrane</keyword>
<keyword evidence="2" id="KW-0521">NADP</keyword>
<evidence type="ECO:0000256" key="6">
    <source>
        <dbReference type="ARBA" id="ARBA00023589"/>
    </source>
</evidence>
<dbReference type="Proteomes" id="UP000292447">
    <property type="component" value="Chromosome III"/>
</dbReference>
<dbReference type="InterPro" id="IPR002347">
    <property type="entry name" value="SDR_fam"/>
</dbReference>
<gene>
    <name evidence="10" type="primary">MPUL0C04850</name>
    <name evidence="10" type="ORF">METSCH_C04850</name>
</gene>
<evidence type="ECO:0000313" key="10">
    <source>
        <dbReference type="EMBL" id="QBM88514.1"/>
    </source>
</evidence>
<evidence type="ECO:0000256" key="7">
    <source>
        <dbReference type="ARBA" id="ARBA00023593"/>
    </source>
</evidence>
<evidence type="ECO:0000313" key="11">
    <source>
        <dbReference type="Proteomes" id="UP000292447"/>
    </source>
</evidence>
<evidence type="ECO:0000256" key="8">
    <source>
        <dbReference type="ARBA" id="ARBA00023621"/>
    </source>
</evidence>
<evidence type="ECO:0000256" key="4">
    <source>
        <dbReference type="ARBA" id="ARBA00023002"/>
    </source>
</evidence>
<evidence type="ECO:0000256" key="3">
    <source>
        <dbReference type="ARBA" id="ARBA00022955"/>
    </source>
</evidence>
<proteinExistence type="inferred from homology"/>
<evidence type="ECO:0000256" key="5">
    <source>
        <dbReference type="ARBA" id="ARBA00023098"/>
    </source>
</evidence>
<dbReference type="PANTHER" id="PTHR43647">
    <property type="entry name" value="DEHYDROGENASE"/>
    <property type="match status" value="1"/>
</dbReference>
<dbReference type="GO" id="GO:0005811">
    <property type="term" value="C:lipid droplet"/>
    <property type="evidence" value="ECO:0007669"/>
    <property type="project" value="TreeGrafter"/>
</dbReference>
<evidence type="ECO:0000256" key="9">
    <source>
        <dbReference type="SAM" id="Phobius"/>
    </source>
</evidence>
<dbReference type="AlphaFoldDB" id="A0A4P6XRV0"/>
<comment type="pathway">
    <text evidence="6">Steroid biosynthesis; zymosterol biosynthesis; zymosterol from lanosterol: step 5/6.</text>
</comment>
<keyword evidence="3" id="KW-0752">Steroid biosynthesis</keyword>
<dbReference type="GO" id="GO:0006696">
    <property type="term" value="P:ergosterol biosynthetic process"/>
    <property type="evidence" value="ECO:0007669"/>
    <property type="project" value="TreeGrafter"/>
</dbReference>
<dbReference type="PANTHER" id="PTHR43647:SF1">
    <property type="entry name" value="3-KETO-STEROID REDUCTASE ERG27"/>
    <property type="match status" value="1"/>
</dbReference>
<dbReference type="STRING" id="2163413.A0A4P6XRV0"/>